<gene>
    <name evidence="1" type="ORF">AB5J48_09530</name>
</gene>
<sequence>MTERPETFLAHLRSAAVGVLERFPAELRPEIYALSFRVWRVDDDDRRPYVAVGYNTQTQYERERDPDDDGEARWNYAYWLLEGFETLGNVPEDPVGSRVYEEEVRSLGVWYDGEFDLDRLLDDEDVAARAALLRAHFCDAVIDLARHLHADGVIERVLGRPLPVVVFDMARPGWEAHATRAANPPALIEDFTAWLRAAGEI</sequence>
<reference evidence="1" key="1">
    <citation type="submission" date="2024-07" db="EMBL/GenBank/DDBJ databases">
        <authorList>
            <person name="Yu S.T."/>
        </authorList>
    </citation>
    <scope>NUCLEOTIDE SEQUENCE</scope>
    <source>
        <strain evidence="1">R17</strain>
    </source>
</reference>
<dbReference type="GeneID" id="303249718"/>
<name>A0AB39NLG4_9ACTN</name>
<dbReference type="AlphaFoldDB" id="A0AB39NLG4"/>
<dbReference type="RefSeq" id="WP_228731420.1">
    <property type="nucleotide sequence ID" value="NZ_CP163433.1"/>
</dbReference>
<evidence type="ECO:0000313" key="1">
    <source>
        <dbReference type="EMBL" id="XDQ18378.1"/>
    </source>
</evidence>
<evidence type="ECO:0008006" key="2">
    <source>
        <dbReference type="Google" id="ProtNLM"/>
    </source>
</evidence>
<proteinExistence type="predicted"/>
<protein>
    <recommendedName>
        <fullName evidence="2">DUF4303 domain-containing protein</fullName>
    </recommendedName>
</protein>
<accession>A0AB39NLG4</accession>
<organism evidence="1">
    <name type="scientific">Streptomyces sp. R17</name>
    <dbReference type="NCBI Taxonomy" id="3238626"/>
    <lineage>
        <taxon>Bacteria</taxon>
        <taxon>Bacillati</taxon>
        <taxon>Actinomycetota</taxon>
        <taxon>Actinomycetes</taxon>
        <taxon>Kitasatosporales</taxon>
        <taxon>Streptomycetaceae</taxon>
        <taxon>Streptomyces</taxon>
    </lineage>
</organism>
<dbReference type="EMBL" id="CP163433">
    <property type="protein sequence ID" value="XDQ18378.1"/>
    <property type="molecule type" value="Genomic_DNA"/>
</dbReference>